<comment type="caution">
    <text evidence="1">The sequence shown here is derived from an EMBL/GenBank/DDBJ whole genome shotgun (WGS) entry which is preliminary data.</text>
</comment>
<feature type="non-terminal residue" evidence="1">
    <location>
        <position position="1"/>
    </location>
</feature>
<dbReference type="Proteomes" id="UP000789702">
    <property type="component" value="Unassembled WGS sequence"/>
</dbReference>
<feature type="non-terminal residue" evidence="1">
    <location>
        <position position="68"/>
    </location>
</feature>
<name>A0ACA9R3V2_9GLOM</name>
<accession>A0ACA9R3V2</accession>
<evidence type="ECO:0000313" key="1">
    <source>
        <dbReference type="EMBL" id="CAG8775598.1"/>
    </source>
</evidence>
<protein>
    <submittedName>
        <fullName evidence="1">12122_t:CDS:1</fullName>
    </submittedName>
</protein>
<reference evidence="1" key="1">
    <citation type="submission" date="2021-06" db="EMBL/GenBank/DDBJ databases">
        <authorList>
            <person name="Kallberg Y."/>
            <person name="Tangrot J."/>
            <person name="Rosling A."/>
        </authorList>
    </citation>
    <scope>NUCLEOTIDE SEQUENCE</scope>
    <source>
        <strain evidence="1">IL203A</strain>
    </source>
</reference>
<gene>
    <name evidence="1" type="ORF">DHETER_LOCUS16098</name>
</gene>
<keyword evidence="2" id="KW-1185">Reference proteome</keyword>
<proteinExistence type="predicted"/>
<evidence type="ECO:0000313" key="2">
    <source>
        <dbReference type="Proteomes" id="UP000789702"/>
    </source>
</evidence>
<sequence>KILEDLIKILIVIADKVEFKTGKKINCIKNSIENQEWHGENEENNEVDDHYEHVEENDDEYVEENDRY</sequence>
<dbReference type="EMBL" id="CAJVPU010059595">
    <property type="protein sequence ID" value="CAG8775598.1"/>
    <property type="molecule type" value="Genomic_DNA"/>
</dbReference>
<organism evidence="1 2">
    <name type="scientific">Dentiscutata heterogama</name>
    <dbReference type="NCBI Taxonomy" id="1316150"/>
    <lineage>
        <taxon>Eukaryota</taxon>
        <taxon>Fungi</taxon>
        <taxon>Fungi incertae sedis</taxon>
        <taxon>Mucoromycota</taxon>
        <taxon>Glomeromycotina</taxon>
        <taxon>Glomeromycetes</taxon>
        <taxon>Diversisporales</taxon>
        <taxon>Gigasporaceae</taxon>
        <taxon>Dentiscutata</taxon>
    </lineage>
</organism>